<dbReference type="AlphaFoldDB" id="M2XCS6"/>
<keyword evidence="2" id="KW-1133">Transmembrane helix</keyword>
<feature type="compositionally biased region" description="Basic and acidic residues" evidence="1">
    <location>
        <begin position="16"/>
        <end position="28"/>
    </location>
</feature>
<organism evidence="3 4">
    <name type="scientific">Kocuria palustris PEL</name>
    <dbReference type="NCBI Taxonomy" id="1236550"/>
    <lineage>
        <taxon>Bacteria</taxon>
        <taxon>Bacillati</taxon>
        <taxon>Actinomycetota</taxon>
        <taxon>Actinomycetes</taxon>
        <taxon>Micrococcales</taxon>
        <taxon>Micrococcaceae</taxon>
        <taxon>Kocuria</taxon>
    </lineage>
</organism>
<dbReference type="EMBL" id="ANHZ02000008">
    <property type="protein sequence ID" value="EME36861.1"/>
    <property type="molecule type" value="Genomic_DNA"/>
</dbReference>
<evidence type="ECO:0000256" key="2">
    <source>
        <dbReference type="SAM" id="Phobius"/>
    </source>
</evidence>
<evidence type="ECO:0000256" key="1">
    <source>
        <dbReference type="SAM" id="MobiDB-lite"/>
    </source>
</evidence>
<dbReference type="RefSeq" id="WP_006214528.1">
    <property type="nucleotide sequence ID" value="NZ_ANHZ02000008.1"/>
</dbReference>
<name>M2XCS6_9MICC</name>
<comment type="caution">
    <text evidence="3">The sequence shown here is derived from an EMBL/GenBank/DDBJ whole genome shotgun (WGS) entry which is preliminary data.</text>
</comment>
<keyword evidence="2" id="KW-0472">Membrane</keyword>
<keyword evidence="2" id="KW-0812">Transmembrane</keyword>
<dbReference type="STRING" id="71999.KPaMU14_07900"/>
<sequence>MSTENTPGPSAGGAEGSRRLQENGRRGDGASSAFRDAFSLRGGTDGDPEGDPLEDLGAGDREESEVIGATWPPVIAAVLGVILALVLAIASYSAFQRAEQLQGWANSTYAVTGTYTDMTHDLHSESFNPKYAITLPDDEEISAQRFDSGLQDPFTPEPGQAVEVRGEGRGDSVDDFDGEVDVLLGVQDGELQVLSTAEAGSLDGGITDQTVSAQKTRGGLLAAASVLVLGLGIAGGVILRRRSLR</sequence>
<feature type="transmembrane region" description="Helical" evidence="2">
    <location>
        <begin position="74"/>
        <end position="95"/>
    </location>
</feature>
<reference evidence="3 4" key="1">
    <citation type="journal article" date="2014" name="Genome Announc.">
        <title>Draft Genome Sequence of Kocuria palustris PEL.</title>
        <authorList>
            <person name="Sharma G."/>
            <person name="Khatri I."/>
            <person name="Subramanian S."/>
        </authorList>
    </citation>
    <scope>NUCLEOTIDE SEQUENCE [LARGE SCALE GENOMIC DNA]</scope>
    <source>
        <strain evidence="3 4">PEL</strain>
    </source>
</reference>
<protein>
    <submittedName>
        <fullName evidence="3">Uncharacterized protein</fullName>
    </submittedName>
</protein>
<accession>M2XCS6</accession>
<keyword evidence="4" id="KW-1185">Reference proteome</keyword>
<dbReference type="Proteomes" id="UP000009877">
    <property type="component" value="Unassembled WGS sequence"/>
</dbReference>
<feature type="transmembrane region" description="Helical" evidence="2">
    <location>
        <begin position="219"/>
        <end position="239"/>
    </location>
</feature>
<proteinExistence type="predicted"/>
<gene>
    <name evidence="3" type="ORF">C884_02468</name>
</gene>
<feature type="region of interest" description="Disordered" evidence="1">
    <location>
        <begin position="1"/>
        <end position="61"/>
    </location>
</feature>
<evidence type="ECO:0000313" key="3">
    <source>
        <dbReference type="EMBL" id="EME36861.1"/>
    </source>
</evidence>
<evidence type="ECO:0000313" key="4">
    <source>
        <dbReference type="Proteomes" id="UP000009877"/>
    </source>
</evidence>